<evidence type="ECO:0008006" key="4">
    <source>
        <dbReference type="Google" id="ProtNLM"/>
    </source>
</evidence>
<dbReference type="InterPro" id="IPR038824">
    <property type="entry name" value="SHOC1-like"/>
</dbReference>
<evidence type="ECO:0000256" key="1">
    <source>
        <dbReference type="SAM" id="MobiDB-lite"/>
    </source>
</evidence>
<dbReference type="eggNOG" id="ENOG502QT2G">
    <property type="taxonomic scope" value="Eukaryota"/>
</dbReference>
<feature type="compositionally biased region" description="Polar residues" evidence="1">
    <location>
        <begin position="1532"/>
        <end position="1541"/>
    </location>
</feature>
<reference evidence="2 3" key="1">
    <citation type="journal article" date="2014" name="Nature">
        <title>The genome of the recently domesticated crop plant sugar beet (Beta vulgaris).</title>
        <authorList>
            <person name="Dohm J.C."/>
            <person name="Minoche A.E."/>
            <person name="Holtgrawe D."/>
            <person name="Capella-Gutierrez S."/>
            <person name="Zakrzewski F."/>
            <person name="Tafer H."/>
            <person name="Rupp O."/>
            <person name="Sorensen T.R."/>
            <person name="Stracke R."/>
            <person name="Reinhardt R."/>
            <person name="Goesmann A."/>
            <person name="Kraft T."/>
            <person name="Schulz B."/>
            <person name="Stadler P.F."/>
            <person name="Schmidt T."/>
            <person name="Gabaldon T."/>
            <person name="Lehrach H."/>
            <person name="Weisshaar B."/>
            <person name="Himmelbauer H."/>
        </authorList>
    </citation>
    <scope>NUCLEOTIDE SEQUENCE [LARGE SCALE GENOMIC DNA]</scope>
    <source>
        <tissue evidence="2">Taproot</tissue>
    </source>
</reference>
<organism evidence="2 3">
    <name type="scientific">Beta vulgaris subsp. vulgaris</name>
    <name type="common">Beet</name>
    <dbReference type="NCBI Taxonomy" id="3555"/>
    <lineage>
        <taxon>Eukaryota</taxon>
        <taxon>Viridiplantae</taxon>
        <taxon>Streptophyta</taxon>
        <taxon>Embryophyta</taxon>
        <taxon>Tracheophyta</taxon>
        <taxon>Spermatophyta</taxon>
        <taxon>Magnoliopsida</taxon>
        <taxon>eudicotyledons</taxon>
        <taxon>Gunneridae</taxon>
        <taxon>Pentapetalae</taxon>
        <taxon>Caryophyllales</taxon>
        <taxon>Chenopodiaceae</taxon>
        <taxon>Betoideae</taxon>
        <taxon>Beta</taxon>
    </lineage>
</organism>
<dbReference type="PANTHER" id="PTHR35764">
    <property type="entry name" value="PROTEIN SHORTAGE IN CHIASMATA 1"/>
    <property type="match status" value="1"/>
</dbReference>
<feature type="region of interest" description="Disordered" evidence="1">
    <location>
        <begin position="1530"/>
        <end position="1552"/>
    </location>
</feature>
<dbReference type="OMA" id="WYDCRNI"/>
<dbReference type="KEGG" id="bvg:104884580"/>
<proteinExistence type="predicted"/>
<evidence type="ECO:0000313" key="3">
    <source>
        <dbReference type="Proteomes" id="UP000035740"/>
    </source>
</evidence>
<sequence>MRTQFLTTDYFTTNQTLTFLRLPLSHHPSPPNSLSSSDELLRCCTDSSAIAVSLQLQKLPFEDALSKFYSDVLPHTIDTCSGDFPITEFQISEEDAVPCSEEKEAQSCPSFHPETLEIQFAEGRSEDTIGDKRDKEAVIIQFETPEMTQYLENVCMREKDEVQLLSELQDCDDDMEMLNRLCTDRYDLDINDHVNSVDVMCVDYDMTLKLHIPDEVDLLPNNIRLCSTTPPFLEIEEIAPEDIACLRLEDEWDSLFGSCEEQNSAHSVDLELCCQDMLVSVEIDILEHISDSHSSKLSLEFWFTSLNMAQDINLLQLIDTPSREKNTGLVDACPIPFADALLYEEVKMLDLDSYDIFEAHATWQTTEETDLCNMLHDIPLESFDELVVNCELAIIDGTFTSLPVPNLIDDEKIWSLHVIFDKIFNELEPVPLSTSDEIYLDWHVLGRDECNGDINAAIEKVFNDIEDYTMVSNVKSYDDSMLVLDLLLLDGPSDGLNTRENKVTMPSGVSSTVKYQNDKVTSVKTPEEDCQIIEIKNLTDAEIEKFASSKLSDDDCQIIETEGICDDDIHKLVSSVESIPQFNDLDFFLNPKKATAGMRSGQKVTPLDAKSMLCRGPHKKATAPSCSIHMQQSDIRLHMVILPANINVLVDKLHQSYLEILRDDLKLSKTEFPKLSFSDMNLLKLSEEKLMDHLNRSSVHKSFSGDVDDNTLNFVTLCAIKRMTWCLCFCGIYSLHLFVYELFQRLGSLKPRLSFLHSLIEDAYWVVDKDVTKSHPSLATIKEILLQNENIKRRVLIIAQRALWEPLKRLLASVDILFAELDLSMHDNQPDHLQTTCLLVPHEHISPSILVQEFEVIVEYGGPSGFSKVSTLYHEYIGSKNLHFLKVELDDVAKALCEGVIVTSNDRDTIKLEELLNFGPIKGKCNKISPEASSGTNTFDMPIHVSSTAQEFKPQKRCEVSFPDMIVIVNTQNVDKEMIISRRSTYQKILTIEKRGVQVVERDLILPVDIIINSTMCIVWYDCKNIGKKASSQDEGASSVPLCMENIAANVLTSLSFAFTTCILIFEGDINFLSPVMESADELYAAAASLGTYLQIFCSNSFELTEEIILNYIGHSGNMYKGLLSRVPESETLAESFLTMFPSINPLSAHAIITSGCVLLEFLELTAEGRVQILRKYHVLDESVNLFSALCKYGEREESKSGVTDCSSSVSSPPDSGNFIGRVKSENRKRKFVSGSCDAMYDFRCSIPSNNYVDGGLMDQGVLKPSKSKVSGSPSKCLQDKLPDFMLDDQLFRNGDAPDTTIYMDASTPWHETNITKAPKISQMKDDFVRSTLLVNDGFSSLQKSGSTVKNSREEKSMDIFQDLREDFAGEVVDIFDNSFFDGDFQVDGTTVKSSTMVSKTVKDHAPTYHRTARRLSFSSSSGPDIPMADAMDTSCGIEDNGQLRADNFFSGVEYNWSNIDFVAQEQREGTGRSILEKSMQNASDQLSEGKNVPSYGETPLSKAILSGQLRQGSPWTIEFLNRIKEKRRLRQQSQPCTSVPRTGYHGKVTKATKRRSPSILEYYKYQSNSTPRKLAEQKKDKKHAQLQNEKPSGFYPTWTPIDKRARRSLSYATNGTGSQTKLVWSDNTTCCQDRKFSGRV</sequence>
<evidence type="ECO:0000313" key="2">
    <source>
        <dbReference type="EMBL" id="KMS95282.1"/>
    </source>
</evidence>
<name>A0A0J8B656_BETVV</name>
<dbReference type="OrthoDB" id="2018152at2759"/>
<dbReference type="Proteomes" id="UP000035740">
    <property type="component" value="Unassembled WGS sequence"/>
</dbReference>
<dbReference type="PANTHER" id="PTHR35764:SF1">
    <property type="entry name" value="PROTEIN SHORTAGE IN CHIASMATA 1"/>
    <property type="match status" value="1"/>
</dbReference>
<feature type="region of interest" description="Disordered" evidence="1">
    <location>
        <begin position="1571"/>
        <end position="1600"/>
    </location>
</feature>
<dbReference type="Gramene" id="KMS95282">
    <property type="protein sequence ID" value="KMS95282"/>
    <property type="gene ID" value="BVRB_009600"/>
</dbReference>
<dbReference type="EMBL" id="KQ090490">
    <property type="protein sequence ID" value="KMS95282.1"/>
    <property type="molecule type" value="Genomic_DNA"/>
</dbReference>
<gene>
    <name evidence="2" type="ORF">BVRB_009600</name>
</gene>
<keyword evidence="3" id="KW-1185">Reference proteome</keyword>
<accession>A0A0J8B656</accession>
<dbReference type="GO" id="GO:0000712">
    <property type="term" value="P:resolution of meiotic recombination intermediates"/>
    <property type="evidence" value="ECO:0007669"/>
    <property type="project" value="TreeGrafter"/>
</dbReference>
<protein>
    <recommendedName>
        <fullName evidence="4">Protein SHORTAGE IN CHIASMATA 1</fullName>
    </recommendedName>
</protein>